<sequence>MLEASARLLRLLSLLQTHRDWTGPELAERLGVSPRTVRYDIGKLRELGYPVHAAPGVAGGYRLGAGAALPPLLLDDEEAVAVAVSLRTAAGGTVAGIEEISVRALAKLEQVLPSRLRRRVGALHGYTTPLAPAGPTVPAETLATVAAACRDHRRLRFGYRRHDGSETVRDVEPYRLVHTGRRWYLVGWDVDRDGWRTFRVDRLAPRVPDGPRFTPREAPPADLVPRGVEAALARHRARVTVRAPASEITALVPASVRVEPLEEGTCVVHASGDTPERLALNILMLGADFEVDGPPELLDALAVIAGRCAAGARRA</sequence>
<dbReference type="InterPro" id="IPR036388">
    <property type="entry name" value="WH-like_DNA-bd_sf"/>
</dbReference>
<dbReference type="RefSeq" id="WP_371939686.1">
    <property type="nucleotide sequence ID" value="NZ_JAXCEH010000003.1"/>
</dbReference>
<dbReference type="InterPro" id="IPR051534">
    <property type="entry name" value="CBASS_pafABC_assoc_protein"/>
</dbReference>
<dbReference type="PANTHER" id="PTHR34580:SF3">
    <property type="entry name" value="PROTEIN PAFB"/>
    <property type="match status" value="1"/>
</dbReference>
<dbReference type="Proteomes" id="UP001569904">
    <property type="component" value="Unassembled WGS sequence"/>
</dbReference>
<dbReference type="InterPro" id="IPR026881">
    <property type="entry name" value="WYL_dom"/>
</dbReference>
<dbReference type="PANTHER" id="PTHR34580">
    <property type="match status" value="1"/>
</dbReference>
<dbReference type="InterPro" id="IPR001034">
    <property type="entry name" value="DeoR_HTH"/>
</dbReference>
<name>A0ABV4QRR0_9ACTN</name>
<dbReference type="Pfam" id="PF13280">
    <property type="entry name" value="WYL"/>
    <property type="match status" value="1"/>
</dbReference>
<dbReference type="EMBL" id="JAXCEH010000003">
    <property type="protein sequence ID" value="MFA1553285.1"/>
    <property type="molecule type" value="Genomic_DNA"/>
</dbReference>
<dbReference type="InterPro" id="IPR057727">
    <property type="entry name" value="WCX_dom"/>
</dbReference>
<dbReference type="InterPro" id="IPR013196">
    <property type="entry name" value="HTH_11"/>
</dbReference>
<dbReference type="InterPro" id="IPR036390">
    <property type="entry name" value="WH_DNA-bd_sf"/>
</dbReference>
<keyword evidence="2" id="KW-0804">Transcription</keyword>
<evidence type="ECO:0000259" key="3">
    <source>
        <dbReference type="PROSITE" id="PS51000"/>
    </source>
</evidence>
<dbReference type="Pfam" id="PF25583">
    <property type="entry name" value="WCX"/>
    <property type="match status" value="1"/>
</dbReference>
<evidence type="ECO:0000313" key="4">
    <source>
        <dbReference type="EMBL" id="MFA1553285.1"/>
    </source>
</evidence>
<accession>A0ABV4QRR0</accession>
<dbReference type="SUPFAM" id="SSF46785">
    <property type="entry name" value="Winged helix' DNA-binding domain"/>
    <property type="match status" value="1"/>
</dbReference>
<feature type="domain" description="HTH deoR-type" evidence="3">
    <location>
        <begin position="4"/>
        <end position="59"/>
    </location>
</feature>
<dbReference type="PIRSF" id="PIRSF016838">
    <property type="entry name" value="PafC"/>
    <property type="match status" value="1"/>
</dbReference>
<evidence type="ECO:0000256" key="2">
    <source>
        <dbReference type="ARBA" id="ARBA00023163"/>
    </source>
</evidence>
<protein>
    <submittedName>
        <fullName evidence="4">YafY family protein</fullName>
    </submittedName>
</protein>
<proteinExistence type="predicted"/>
<gene>
    <name evidence="4" type="ORF">SM436_06240</name>
</gene>
<dbReference type="Pfam" id="PF08279">
    <property type="entry name" value="HTH_11"/>
    <property type="match status" value="1"/>
</dbReference>
<organism evidence="4 5">
    <name type="scientific">Actinomadura chokoriensis</name>
    <dbReference type="NCBI Taxonomy" id="454156"/>
    <lineage>
        <taxon>Bacteria</taxon>
        <taxon>Bacillati</taxon>
        <taxon>Actinomycetota</taxon>
        <taxon>Actinomycetes</taxon>
        <taxon>Streptosporangiales</taxon>
        <taxon>Thermomonosporaceae</taxon>
        <taxon>Actinomadura</taxon>
    </lineage>
</organism>
<dbReference type="InterPro" id="IPR028349">
    <property type="entry name" value="PafC-like"/>
</dbReference>
<evidence type="ECO:0000256" key="1">
    <source>
        <dbReference type="ARBA" id="ARBA00023015"/>
    </source>
</evidence>
<dbReference type="PROSITE" id="PS52050">
    <property type="entry name" value="WYL"/>
    <property type="match status" value="1"/>
</dbReference>
<dbReference type="PROSITE" id="PS51000">
    <property type="entry name" value="HTH_DEOR_2"/>
    <property type="match status" value="1"/>
</dbReference>
<keyword evidence="1" id="KW-0805">Transcription regulation</keyword>
<comment type="caution">
    <text evidence="4">The sequence shown here is derived from an EMBL/GenBank/DDBJ whole genome shotgun (WGS) entry which is preliminary data.</text>
</comment>
<reference evidence="4 5" key="1">
    <citation type="submission" date="2023-11" db="EMBL/GenBank/DDBJ databases">
        <title>Actinomadura monticuli sp. nov., isolated from volcanic ash.</title>
        <authorList>
            <person name="Lee S.D."/>
            <person name="Yang H."/>
            <person name="Kim I.S."/>
        </authorList>
    </citation>
    <scope>NUCLEOTIDE SEQUENCE [LARGE SCALE GENOMIC DNA]</scope>
    <source>
        <strain evidence="4 5">DSM 45346</strain>
    </source>
</reference>
<keyword evidence="5" id="KW-1185">Reference proteome</keyword>
<evidence type="ECO:0000313" key="5">
    <source>
        <dbReference type="Proteomes" id="UP001569904"/>
    </source>
</evidence>
<dbReference type="Gene3D" id="1.10.10.10">
    <property type="entry name" value="Winged helix-like DNA-binding domain superfamily/Winged helix DNA-binding domain"/>
    <property type="match status" value="1"/>
</dbReference>